<protein>
    <submittedName>
        <fullName evidence="1">Uncharacterized protein</fullName>
    </submittedName>
</protein>
<accession>A0AA40KFY4</accession>
<proteinExistence type="predicted"/>
<keyword evidence="2" id="KW-1185">Reference proteome</keyword>
<evidence type="ECO:0000313" key="1">
    <source>
        <dbReference type="EMBL" id="KAK1118765.1"/>
    </source>
</evidence>
<dbReference type="EMBL" id="JAHYIQ010000041">
    <property type="protein sequence ID" value="KAK1118765.1"/>
    <property type="molecule type" value="Genomic_DNA"/>
</dbReference>
<gene>
    <name evidence="1" type="ORF">K0M31_014765</name>
</gene>
<dbReference type="Proteomes" id="UP001177670">
    <property type="component" value="Unassembled WGS sequence"/>
</dbReference>
<dbReference type="AlphaFoldDB" id="A0AA40KFY4"/>
<reference evidence="1" key="1">
    <citation type="submission" date="2021-10" db="EMBL/GenBank/DDBJ databases">
        <title>Melipona bicolor Genome sequencing and assembly.</title>
        <authorList>
            <person name="Araujo N.S."/>
            <person name="Arias M.C."/>
        </authorList>
    </citation>
    <scope>NUCLEOTIDE SEQUENCE</scope>
    <source>
        <strain evidence="1">USP_2M_L1-L4_2017</strain>
        <tissue evidence="1">Whole body</tissue>
    </source>
</reference>
<sequence>MPNLENFSPYSSAYIKDPLGETCRVVCLLAKGASSRCGAGEEEARAAHRAQGRAAATPWLLGSRV</sequence>
<organism evidence="1 2">
    <name type="scientific">Melipona bicolor</name>
    <dbReference type="NCBI Taxonomy" id="60889"/>
    <lineage>
        <taxon>Eukaryota</taxon>
        <taxon>Metazoa</taxon>
        <taxon>Ecdysozoa</taxon>
        <taxon>Arthropoda</taxon>
        <taxon>Hexapoda</taxon>
        <taxon>Insecta</taxon>
        <taxon>Pterygota</taxon>
        <taxon>Neoptera</taxon>
        <taxon>Endopterygota</taxon>
        <taxon>Hymenoptera</taxon>
        <taxon>Apocrita</taxon>
        <taxon>Aculeata</taxon>
        <taxon>Apoidea</taxon>
        <taxon>Anthophila</taxon>
        <taxon>Apidae</taxon>
        <taxon>Melipona</taxon>
    </lineage>
</organism>
<name>A0AA40KFY4_9HYME</name>
<comment type="caution">
    <text evidence="1">The sequence shown here is derived from an EMBL/GenBank/DDBJ whole genome shotgun (WGS) entry which is preliminary data.</text>
</comment>
<evidence type="ECO:0000313" key="2">
    <source>
        <dbReference type="Proteomes" id="UP001177670"/>
    </source>
</evidence>